<comment type="caution">
    <text evidence="3">The sequence shown here is derived from an EMBL/GenBank/DDBJ whole genome shotgun (WGS) entry which is preliminary data.</text>
</comment>
<protein>
    <recommendedName>
        <fullName evidence="5">DUF4124 domain-containing protein</fullName>
    </recommendedName>
</protein>
<feature type="region of interest" description="Disordered" evidence="1">
    <location>
        <begin position="62"/>
        <end position="104"/>
    </location>
</feature>
<feature type="region of interest" description="Disordered" evidence="1">
    <location>
        <begin position="128"/>
        <end position="152"/>
    </location>
</feature>
<dbReference type="EMBL" id="JAUYVH010000013">
    <property type="protein sequence ID" value="MDQ9171888.1"/>
    <property type="molecule type" value="Genomic_DNA"/>
</dbReference>
<dbReference type="RefSeq" id="WP_338437861.1">
    <property type="nucleotide sequence ID" value="NZ_JAUYVH010000013.1"/>
</dbReference>
<organism evidence="3 4">
    <name type="scientific">Keguizhuia sedimenti</name>
    <dbReference type="NCBI Taxonomy" id="3064264"/>
    <lineage>
        <taxon>Bacteria</taxon>
        <taxon>Pseudomonadati</taxon>
        <taxon>Pseudomonadota</taxon>
        <taxon>Betaproteobacteria</taxon>
        <taxon>Burkholderiales</taxon>
        <taxon>Oxalobacteraceae</taxon>
        <taxon>Keguizhuia</taxon>
    </lineage>
</organism>
<dbReference type="Proteomes" id="UP001225596">
    <property type="component" value="Unassembled WGS sequence"/>
</dbReference>
<name>A0ABU1BS86_9BURK</name>
<reference evidence="3 4" key="1">
    <citation type="submission" date="2023-08" db="EMBL/GenBank/DDBJ databases">
        <title>Oxalobacteraceae gen .nov., isolated from river sludge outside the plant.</title>
        <authorList>
            <person name="Zhao S.Y."/>
        </authorList>
    </citation>
    <scope>NUCLEOTIDE SEQUENCE [LARGE SCALE GENOMIC DNA]</scope>
    <source>
        <strain evidence="3 4">R-40</strain>
    </source>
</reference>
<evidence type="ECO:0000256" key="1">
    <source>
        <dbReference type="SAM" id="MobiDB-lite"/>
    </source>
</evidence>
<keyword evidence="4" id="KW-1185">Reference proteome</keyword>
<proteinExistence type="predicted"/>
<sequence>MKKESFYRAVAVAFTMLPALAGAQDIVKPDPIGEPATKLYRQILPDGRIIYSDKQIKGAKLDDTLTVDPDSNGNSWKPESGKRPALPPRTERTSVQKVPTVPPLNKRKTLDEAEADVIKSEMLLEDAKKRQQAGVEPLPGERTGNVGGGSRLNERYEMRQKALAQEVAEAEAMLQRSRNERDGVRTVR</sequence>
<evidence type="ECO:0000313" key="3">
    <source>
        <dbReference type="EMBL" id="MDQ9171888.1"/>
    </source>
</evidence>
<feature type="chain" id="PRO_5047178921" description="DUF4124 domain-containing protein" evidence="2">
    <location>
        <begin position="24"/>
        <end position="188"/>
    </location>
</feature>
<evidence type="ECO:0000313" key="4">
    <source>
        <dbReference type="Proteomes" id="UP001225596"/>
    </source>
</evidence>
<gene>
    <name evidence="3" type="ORF">Q8A64_15850</name>
</gene>
<keyword evidence="2" id="KW-0732">Signal</keyword>
<evidence type="ECO:0008006" key="5">
    <source>
        <dbReference type="Google" id="ProtNLM"/>
    </source>
</evidence>
<feature type="signal peptide" evidence="2">
    <location>
        <begin position="1"/>
        <end position="23"/>
    </location>
</feature>
<accession>A0ABU1BS86</accession>
<evidence type="ECO:0000256" key="2">
    <source>
        <dbReference type="SAM" id="SignalP"/>
    </source>
</evidence>